<dbReference type="AlphaFoldDB" id="A0A9P4NX83"/>
<dbReference type="PROSITE" id="PS00107">
    <property type="entry name" value="PROTEIN_KINASE_ATP"/>
    <property type="match status" value="1"/>
</dbReference>
<feature type="compositionally biased region" description="Basic and acidic residues" evidence="9">
    <location>
        <begin position="122"/>
        <end position="132"/>
    </location>
</feature>
<feature type="region of interest" description="Disordered" evidence="9">
    <location>
        <begin position="122"/>
        <end position="146"/>
    </location>
</feature>
<dbReference type="EMBL" id="MU007024">
    <property type="protein sequence ID" value="KAF2432806.1"/>
    <property type="molecule type" value="Genomic_DNA"/>
</dbReference>
<dbReference type="OrthoDB" id="9332038at2759"/>
<keyword evidence="4 8" id="KW-0547">Nucleotide-binding</keyword>
<keyword evidence="6 8" id="KW-0067">ATP-binding</keyword>
<feature type="binding site" evidence="8">
    <location>
        <position position="257"/>
    </location>
    <ligand>
        <name>ATP</name>
        <dbReference type="ChEBI" id="CHEBI:30616"/>
    </ligand>
</feature>
<evidence type="ECO:0000256" key="9">
    <source>
        <dbReference type="SAM" id="MobiDB-lite"/>
    </source>
</evidence>
<evidence type="ECO:0000256" key="4">
    <source>
        <dbReference type="ARBA" id="ARBA00022741"/>
    </source>
</evidence>
<evidence type="ECO:0000256" key="3">
    <source>
        <dbReference type="ARBA" id="ARBA00022679"/>
    </source>
</evidence>
<comment type="caution">
    <text evidence="11">The sequence shown here is derived from an EMBL/GenBank/DDBJ whole genome shotgun (WGS) entry which is preliminary data.</text>
</comment>
<evidence type="ECO:0000256" key="5">
    <source>
        <dbReference type="ARBA" id="ARBA00022777"/>
    </source>
</evidence>
<dbReference type="InterPro" id="IPR017441">
    <property type="entry name" value="Protein_kinase_ATP_BS"/>
</dbReference>
<dbReference type="SMART" id="SM00220">
    <property type="entry name" value="S_TKc"/>
    <property type="match status" value="1"/>
</dbReference>
<dbReference type="InterPro" id="IPR011009">
    <property type="entry name" value="Kinase-like_dom_sf"/>
</dbReference>
<comment type="similarity">
    <text evidence="7">Belongs to the protein kinase superfamily. CMGC Ser/Thr protein kinase family.</text>
</comment>
<dbReference type="InterPro" id="IPR050494">
    <property type="entry name" value="Ser_Thr_dual-spec_kinase"/>
</dbReference>
<feature type="non-terminal residue" evidence="11">
    <location>
        <position position="1"/>
    </location>
</feature>
<feature type="domain" description="Protein kinase" evidence="10">
    <location>
        <begin position="228"/>
        <end position="553"/>
    </location>
</feature>
<dbReference type="FunFam" id="3.30.200.20:FF:000440">
    <property type="entry name" value="CMGC/DYRK/PRP4 protein kinase, variant"/>
    <property type="match status" value="1"/>
</dbReference>
<dbReference type="FunFam" id="1.10.510.10:FF:000078">
    <property type="entry name" value="Serine/threonine-protein kinase PRP4 homolog"/>
    <property type="match status" value="1"/>
</dbReference>
<dbReference type="InterPro" id="IPR000719">
    <property type="entry name" value="Prot_kinase_dom"/>
</dbReference>
<evidence type="ECO:0000313" key="12">
    <source>
        <dbReference type="Proteomes" id="UP000800235"/>
    </source>
</evidence>
<dbReference type="PANTHER" id="PTHR24058:SF103">
    <property type="entry name" value="SERINE_THREONINE-PROTEIN KINASE PRP4 HOMOLOG"/>
    <property type="match status" value="1"/>
</dbReference>
<reference evidence="11" key="1">
    <citation type="journal article" date="2020" name="Stud. Mycol.">
        <title>101 Dothideomycetes genomes: a test case for predicting lifestyles and emergence of pathogens.</title>
        <authorList>
            <person name="Haridas S."/>
            <person name="Albert R."/>
            <person name="Binder M."/>
            <person name="Bloem J."/>
            <person name="Labutti K."/>
            <person name="Salamov A."/>
            <person name="Andreopoulos B."/>
            <person name="Baker S."/>
            <person name="Barry K."/>
            <person name="Bills G."/>
            <person name="Bluhm B."/>
            <person name="Cannon C."/>
            <person name="Castanera R."/>
            <person name="Culley D."/>
            <person name="Daum C."/>
            <person name="Ezra D."/>
            <person name="Gonzalez J."/>
            <person name="Henrissat B."/>
            <person name="Kuo A."/>
            <person name="Liang C."/>
            <person name="Lipzen A."/>
            <person name="Lutzoni F."/>
            <person name="Magnuson J."/>
            <person name="Mondo S."/>
            <person name="Nolan M."/>
            <person name="Ohm R."/>
            <person name="Pangilinan J."/>
            <person name="Park H.-J."/>
            <person name="Ramirez L."/>
            <person name="Alfaro M."/>
            <person name="Sun H."/>
            <person name="Tritt A."/>
            <person name="Yoshinaga Y."/>
            <person name="Zwiers L.-H."/>
            <person name="Turgeon B."/>
            <person name="Goodwin S."/>
            <person name="Spatafora J."/>
            <person name="Crous P."/>
            <person name="Grigoriev I."/>
        </authorList>
    </citation>
    <scope>NUCLEOTIDE SEQUENCE</scope>
    <source>
        <strain evidence="11">CBS 130266</strain>
    </source>
</reference>
<evidence type="ECO:0000256" key="8">
    <source>
        <dbReference type="PROSITE-ProRule" id="PRU10141"/>
    </source>
</evidence>
<dbReference type="Proteomes" id="UP000800235">
    <property type="component" value="Unassembled WGS sequence"/>
</dbReference>
<dbReference type="EC" id="2.7.11.1" evidence="1"/>
<name>A0A9P4NX83_9PEZI</name>
<keyword evidence="2" id="KW-0723">Serine/threonine-protein kinase</keyword>
<evidence type="ECO:0000256" key="2">
    <source>
        <dbReference type="ARBA" id="ARBA00022527"/>
    </source>
</evidence>
<accession>A0A9P4NX83</accession>
<dbReference type="PROSITE" id="PS50011">
    <property type="entry name" value="PROTEIN_KINASE_DOM"/>
    <property type="match status" value="1"/>
</dbReference>
<evidence type="ECO:0000256" key="7">
    <source>
        <dbReference type="ARBA" id="ARBA00023596"/>
    </source>
</evidence>
<protein>
    <recommendedName>
        <fullName evidence="1">non-specific serine/threonine protein kinase</fullName>
        <ecNumber evidence="1">2.7.11.1</ecNumber>
    </recommendedName>
</protein>
<dbReference type="SUPFAM" id="SSF56112">
    <property type="entry name" value="Protein kinase-like (PK-like)"/>
    <property type="match status" value="1"/>
</dbReference>
<keyword evidence="5 11" id="KW-0418">Kinase</keyword>
<evidence type="ECO:0000256" key="6">
    <source>
        <dbReference type="ARBA" id="ARBA00022840"/>
    </source>
</evidence>
<feature type="region of interest" description="Disordered" evidence="9">
    <location>
        <begin position="64"/>
        <end position="85"/>
    </location>
</feature>
<dbReference type="GO" id="GO:0005524">
    <property type="term" value="F:ATP binding"/>
    <property type="evidence" value="ECO:0007669"/>
    <property type="project" value="UniProtKB-UniRule"/>
</dbReference>
<evidence type="ECO:0000256" key="1">
    <source>
        <dbReference type="ARBA" id="ARBA00012513"/>
    </source>
</evidence>
<dbReference type="Gene3D" id="3.30.200.20">
    <property type="entry name" value="Phosphorylase Kinase, domain 1"/>
    <property type="match status" value="1"/>
</dbReference>
<evidence type="ECO:0000259" key="10">
    <source>
        <dbReference type="PROSITE" id="PS50011"/>
    </source>
</evidence>
<evidence type="ECO:0000313" key="11">
    <source>
        <dbReference type="EMBL" id="KAF2432806.1"/>
    </source>
</evidence>
<keyword evidence="3" id="KW-0808">Transferase</keyword>
<gene>
    <name evidence="11" type="ORF">EJ08DRAFT_585058</name>
</gene>
<proteinExistence type="inferred from homology"/>
<dbReference type="Pfam" id="PF00069">
    <property type="entry name" value="Pkinase"/>
    <property type="match status" value="1"/>
</dbReference>
<sequence length="561" mass="62553">NEPEPIDEEARIEARRKQREAIKAKYKNNASAPLLVQALHIGNESGSATPKVQTPRVDIASANDARIGDVVSPSTPAQASMPGSPLVNNELTNNLQIDASPAVADEPSAADYDPMMDMHEDRARKEGDRARQADASAADYDETEASERHDIHIPDTTENNGSKEADMFADDDDDFDMFSDGPMKPTNTTTKAVQVPKGKVLAAGLLDNWDDPEGYYKIIQGELLNNRYLVKEQLGKGVFANVVRAMDNETNTLVAIKVVRNNDIMRKAGLKEIDYLEKLNEADPTDVRHVVQLLRHFMHKNHLCMVFENLDLNLRSVIKTFGRSVGLPLNVVRSYAIQMFKALTLLKKCNILHADIKPDNILADKAGNKVKVADLGSASDIQEGGITPYLVSRFYRAPEIMLGILPDYAIDMWSVACTLFELFTDQILFKGNSNNHMLKVIMECRGRITKKVLRRGAAEYKGMYFDMHLDTFYSIEKDAVTGRVNVREIVMSSSPVVGKDIKSRITAAARKHKITGPTVLKEVDQLRDLLEKCLKLDPEERLTPVQALQHPFIQQGKKMGK</sequence>
<keyword evidence="12" id="KW-1185">Reference proteome</keyword>
<organism evidence="11 12">
    <name type="scientific">Tothia fuscella</name>
    <dbReference type="NCBI Taxonomy" id="1048955"/>
    <lineage>
        <taxon>Eukaryota</taxon>
        <taxon>Fungi</taxon>
        <taxon>Dikarya</taxon>
        <taxon>Ascomycota</taxon>
        <taxon>Pezizomycotina</taxon>
        <taxon>Dothideomycetes</taxon>
        <taxon>Pleosporomycetidae</taxon>
        <taxon>Venturiales</taxon>
        <taxon>Cylindrosympodiaceae</taxon>
        <taxon>Tothia</taxon>
    </lineage>
</organism>
<dbReference type="PANTHER" id="PTHR24058">
    <property type="entry name" value="DUAL SPECIFICITY PROTEIN KINASE"/>
    <property type="match status" value="1"/>
</dbReference>
<dbReference type="Gene3D" id="1.10.510.10">
    <property type="entry name" value="Transferase(Phosphotransferase) domain 1"/>
    <property type="match status" value="1"/>
</dbReference>
<dbReference type="GO" id="GO:0004674">
    <property type="term" value="F:protein serine/threonine kinase activity"/>
    <property type="evidence" value="ECO:0007669"/>
    <property type="project" value="UniProtKB-KW"/>
</dbReference>